<evidence type="ECO:0008006" key="4">
    <source>
        <dbReference type="Google" id="ProtNLM"/>
    </source>
</evidence>
<sequence>MPTATARASVFYGLSIFAADLCAAAHAWRDIRAAVRVFDQVLLGLPFKRLVPARASLADLPCELVELCRHYTFAQAMCNAQRDFLDCVLGQDHYETRNCPLHDVEDGSESSDHEYRDDGRTHPFFLIVHLLRTEGCSCLSRDLKEYWTHDLGDNGNQATRQLLSAYQLEMRGQPLTPSREPSNLELGVVALAIRAQNETMPEHLWDDDEDDEIYWNEQNLCEIAFDLPQDAKRRFERFLVDFDIPVVKLDHGKVGYTYVTDASAKGDVRGPPRFVPPNLAIFDWARRMQFSRPSDAQPTWHLYTNALSCD</sequence>
<evidence type="ECO:0000313" key="3">
    <source>
        <dbReference type="Proteomes" id="UP000239560"/>
    </source>
</evidence>
<name>A0A2T0AHH6_RHOTO</name>
<proteinExistence type="predicted"/>
<dbReference type="Proteomes" id="UP000239560">
    <property type="component" value="Unassembled WGS sequence"/>
</dbReference>
<keyword evidence="1" id="KW-0732">Signal</keyword>
<evidence type="ECO:0000313" key="2">
    <source>
        <dbReference type="EMBL" id="PRQ77463.1"/>
    </source>
</evidence>
<dbReference type="OrthoDB" id="10349104at2759"/>
<gene>
    <name evidence="2" type="ORF">AAT19DRAFT_8531</name>
</gene>
<accession>A0A2T0AHH6</accession>
<dbReference type="EMBL" id="LCTV02000001">
    <property type="protein sequence ID" value="PRQ77463.1"/>
    <property type="molecule type" value="Genomic_DNA"/>
</dbReference>
<organism evidence="2 3">
    <name type="scientific">Rhodotorula toruloides</name>
    <name type="common">Yeast</name>
    <name type="synonym">Rhodosporidium toruloides</name>
    <dbReference type="NCBI Taxonomy" id="5286"/>
    <lineage>
        <taxon>Eukaryota</taxon>
        <taxon>Fungi</taxon>
        <taxon>Dikarya</taxon>
        <taxon>Basidiomycota</taxon>
        <taxon>Pucciniomycotina</taxon>
        <taxon>Microbotryomycetes</taxon>
        <taxon>Sporidiobolales</taxon>
        <taxon>Sporidiobolaceae</taxon>
        <taxon>Rhodotorula</taxon>
    </lineage>
</organism>
<comment type="caution">
    <text evidence="2">The sequence shown here is derived from an EMBL/GenBank/DDBJ whole genome shotgun (WGS) entry which is preliminary data.</text>
</comment>
<evidence type="ECO:0000256" key="1">
    <source>
        <dbReference type="SAM" id="SignalP"/>
    </source>
</evidence>
<feature type="chain" id="PRO_5015661603" description="Proteophosphoglycan ppg4" evidence="1">
    <location>
        <begin position="25"/>
        <end position="310"/>
    </location>
</feature>
<dbReference type="AlphaFoldDB" id="A0A2T0AHH6"/>
<feature type="signal peptide" evidence="1">
    <location>
        <begin position="1"/>
        <end position="24"/>
    </location>
</feature>
<protein>
    <recommendedName>
        <fullName evidence="4">Proteophosphoglycan ppg4</fullName>
    </recommendedName>
</protein>
<reference evidence="2 3" key="1">
    <citation type="journal article" date="2018" name="Elife">
        <title>Functional genomics of lipid metabolism in the oleaginous yeast Rhodosporidium toruloides.</title>
        <authorList>
            <person name="Coradetti S.T."/>
            <person name="Pinel D."/>
            <person name="Geiselman G."/>
            <person name="Ito M."/>
            <person name="Mondo S."/>
            <person name="Reilly M.C."/>
            <person name="Cheng Y.F."/>
            <person name="Bauer S."/>
            <person name="Grigoriev I."/>
            <person name="Gladden J.M."/>
            <person name="Simmons B.A."/>
            <person name="Brem R."/>
            <person name="Arkin A.P."/>
            <person name="Skerker J.M."/>
        </authorList>
    </citation>
    <scope>NUCLEOTIDE SEQUENCE [LARGE SCALE GENOMIC DNA]</scope>
    <source>
        <strain evidence="2 3">NBRC 0880</strain>
    </source>
</reference>